<dbReference type="SUPFAM" id="SSF51735">
    <property type="entry name" value="NAD(P)-binding Rossmann-fold domains"/>
    <property type="match status" value="1"/>
</dbReference>
<accession>A0ABQ6EWX6</accession>
<feature type="domain" description="NAD-dependent epimerase/dehydratase" evidence="1">
    <location>
        <begin position="4"/>
        <end position="181"/>
    </location>
</feature>
<dbReference type="Gene3D" id="3.40.50.720">
    <property type="entry name" value="NAD(P)-binding Rossmann-like Domain"/>
    <property type="match status" value="1"/>
</dbReference>
<proteinExistence type="predicted"/>
<reference evidence="3" key="1">
    <citation type="journal article" date="2019" name="Int. J. Syst. Evol. Microbiol.">
        <title>The Global Catalogue of Microorganisms (GCM) 10K type strain sequencing project: providing services to taxonomists for standard genome sequencing and annotation.</title>
        <authorList>
            <consortium name="The Broad Institute Genomics Platform"/>
            <consortium name="The Broad Institute Genome Sequencing Center for Infectious Disease"/>
            <person name="Wu L."/>
            <person name="Ma J."/>
        </authorList>
    </citation>
    <scope>NUCLEOTIDE SEQUENCE [LARGE SCALE GENOMIC DNA]</scope>
    <source>
        <strain evidence="3">NBRC 108723</strain>
    </source>
</reference>
<protein>
    <submittedName>
        <fullName evidence="2">Nucleoside-diphosphate sugar epimerase</fullName>
    </submittedName>
</protein>
<keyword evidence="3" id="KW-1185">Reference proteome</keyword>
<dbReference type="Pfam" id="PF01370">
    <property type="entry name" value="Epimerase"/>
    <property type="match status" value="1"/>
</dbReference>
<dbReference type="RefSeq" id="WP_284191600.1">
    <property type="nucleotide sequence ID" value="NZ_BSPW01000024.1"/>
</dbReference>
<dbReference type="Proteomes" id="UP001157138">
    <property type="component" value="Unassembled WGS sequence"/>
</dbReference>
<evidence type="ECO:0000313" key="2">
    <source>
        <dbReference type="EMBL" id="GLT17703.1"/>
    </source>
</evidence>
<comment type="caution">
    <text evidence="2">The sequence shown here is derived from an EMBL/GenBank/DDBJ whole genome shotgun (WGS) entry which is preliminary data.</text>
</comment>
<organism evidence="2 3">
    <name type="scientific">Vibrio zhanjiangensis</name>
    <dbReference type="NCBI Taxonomy" id="1046128"/>
    <lineage>
        <taxon>Bacteria</taxon>
        <taxon>Pseudomonadati</taxon>
        <taxon>Pseudomonadota</taxon>
        <taxon>Gammaproteobacteria</taxon>
        <taxon>Vibrionales</taxon>
        <taxon>Vibrionaceae</taxon>
        <taxon>Vibrio</taxon>
    </lineage>
</organism>
<dbReference type="EMBL" id="BSPW01000024">
    <property type="protein sequence ID" value="GLT17703.1"/>
    <property type="molecule type" value="Genomic_DNA"/>
</dbReference>
<sequence>MKSILIIGGGWLGKPLAHYLQTIGHKVAVSHTTEVGVSKTNTPQLNAIQLDLQSDLSHIIKTIESTEAKIVIGCFPPGFRSGSGDGYAINWDKLTQACKAASIEKVIMVSSTSVYPNIAKPMVEDDASLSKAIGSMDFDHKAVVMLQAEQHVIDSGISYGIVRCSGLVGPNRHPSRFISKMKQVSSTAPANMLHLTDAIGAISFVTALQHSTIVNATTPNTVNKAEFYQAALDSAQSEETLPPLVTDNDKQILAVHLQELGYKFHYCHTLELV</sequence>
<dbReference type="InterPro" id="IPR001509">
    <property type="entry name" value="Epimerase_deHydtase"/>
</dbReference>
<gene>
    <name evidence="2" type="ORF">GCM10007938_14810</name>
</gene>
<evidence type="ECO:0000313" key="3">
    <source>
        <dbReference type="Proteomes" id="UP001157138"/>
    </source>
</evidence>
<dbReference type="PANTHER" id="PTHR43162">
    <property type="match status" value="1"/>
</dbReference>
<dbReference type="InterPro" id="IPR036291">
    <property type="entry name" value="NAD(P)-bd_dom_sf"/>
</dbReference>
<name>A0ABQ6EWX6_9VIBR</name>
<evidence type="ECO:0000259" key="1">
    <source>
        <dbReference type="Pfam" id="PF01370"/>
    </source>
</evidence>
<dbReference type="PANTHER" id="PTHR43162:SF1">
    <property type="entry name" value="PRESTALK A DIFFERENTIATION PROTEIN A"/>
    <property type="match status" value="1"/>
</dbReference>
<dbReference type="InterPro" id="IPR051604">
    <property type="entry name" value="Ergot_Alk_Oxidoreductase"/>
</dbReference>